<sequence>MAPFARFTVVVSRRELAGRGHEEVRSVHLGRVWSGGCQEEAPRLQAHALVQRSKALRFLLPGESSLLWSPPRRQTRDRTRAPTRDLSIPPQHYPTTARETCGANPRARDTLRVTLY</sequence>
<feature type="compositionally biased region" description="Basic and acidic residues" evidence="1">
    <location>
        <begin position="74"/>
        <end position="83"/>
    </location>
</feature>
<reference evidence="2 3" key="1">
    <citation type="submission" date="2024-03" db="EMBL/GenBank/DDBJ databases">
        <title>Complete genome sequence of the green alga Chloropicon roscoffensis RCC1871.</title>
        <authorList>
            <person name="Lemieux C."/>
            <person name="Pombert J.-F."/>
            <person name="Otis C."/>
            <person name="Turmel M."/>
        </authorList>
    </citation>
    <scope>NUCLEOTIDE SEQUENCE [LARGE SCALE GENOMIC DNA]</scope>
    <source>
        <strain evidence="2 3">RCC1871</strain>
    </source>
</reference>
<keyword evidence="3" id="KW-1185">Reference proteome</keyword>
<name>A0AAX4PFM6_9CHLO</name>
<protein>
    <submittedName>
        <fullName evidence="2">Uncharacterized protein</fullName>
    </submittedName>
</protein>
<gene>
    <name evidence="2" type="ORF">HKI87_10g61980</name>
</gene>
<dbReference type="AlphaFoldDB" id="A0AAX4PFM6"/>
<evidence type="ECO:0000313" key="2">
    <source>
        <dbReference type="EMBL" id="WZN64641.1"/>
    </source>
</evidence>
<evidence type="ECO:0000256" key="1">
    <source>
        <dbReference type="SAM" id="MobiDB-lite"/>
    </source>
</evidence>
<accession>A0AAX4PFM6</accession>
<feature type="region of interest" description="Disordered" evidence="1">
    <location>
        <begin position="69"/>
        <end position="103"/>
    </location>
</feature>
<evidence type="ECO:0000313" key="3">
    <source>
        <dbReference type="Proteomes" id="UP001472866"/>
    </source>
</evidence>
<organism evidence="2 3">
    <name type="scientific">Chloropicon roscoffensis</name>
    <dbReference type="NCBI Taxonomy" id="1461544"/>
    <lineage>
        <taxon>Eukaryota</taxon>
        <taxon>Viridiplantae</taxon>
        <taxon>Chlorophyta</taxon>
        <taxon>Chloropicophyceae</taxon>
        <taxon>Chloropicales</taxon>
        <taxon>Chloropicaceae</taxon>
        <taxon>Chloropicon</taxon>
    </lineage>
</organism>
<dbReference type="Proteomes" id="UP001472866">
    <property type="component" value="Chromosome 10"/>
</dbReference>
<dbReference type="EMBL" id="CP151510">
    <property type="protein sequence ID" value="WZN64641.1"/>
    <property type="molecule type" value="Genomic_DNA"/>
</dbReference>
<proteinExistence type="predicted"/>